<feature type="domain" description="DPH-type MB" evidence="8">
    <location>
        <begin position="247"/>
        <end position="309"/>
    </location>
</feature>
<dbReference type="InterPro" id="IPR001623">
    <property type="entry name" value="DnaJ_domain"/>
</dbReference>
<dbReference type="InterPro" id="IPR036671">
    <property type="entry name" value="DPH_MB_sf"/>
</dbReference>
<sequence>MAIATPSASHLISLAKTLPPPLQRFLARWPPASIAGRDAKPTPWQEERPHPFRCAKDPITGKRKDPVYSQRRQAELVKMARQHGLEELLPKTTKGTEFQLARRVRLGLRVKGTGVGQKVKGHIFERTMIPNSSLLDAVAQENPSRLVRQAYRRALLRNHPDKAGAVSSSSSSSSPSSSASPSSPSPAVQALHRPSQQPKQPPLYTVDQIGQAFAVLASPSRRADYDASLLRLVADASLSGPTRFQTGVENADLDDLPFDEEGGRWYRPCRCGNDKGYSFDEADLADAADEGLLIVGCLDCSLWLRVHFAAVDDEDETHRRPHLTASKK</sequence>
<dbReference type="EMBL" id="LKCN02000003">
    <property type="protein sequence ID" value="RCI15390.1"/>
    <property type="molecule type" value="Genomic_DNA"/>
</dbReference>
<keyword evidence="5" id="KW-0408">Iron</keyword>
<proteinExistence type="inferred from homology"/>
<dbReference type="InterPro" id="IPR036869">
    <property type="entry name" value="J_dom_sf"/>
</dbReference>
<evidence type="ECO:0000313" key="9">
    <source>
        <dbReference type="EMBL" id="RCI15390.1"/>
    </source>
</evidence>
<dbReference type="PROSITE" id="PS50076">
    <property type="entry name" value="DNAJ_2"/>
    <property type="match status" value="1"/>
</dbReference>
<feature type="compositionally biased region" description="Basic and acidic residues" evidence="6">
    <location>
        <begin position="37"/>
        <end position="66"/>
    </location>
</feature>
<dbReference type="SUPFAM" id="SSF144217">
    <property type="entry name" value="CSL zinc finger"/>
    <property type="match status" value="1"/>
</dbReference>
<dbReference type="OrthoDB" id="18529at2759"/>
<dbReference type="GO" id="GO:0005762">
    <property type="term" value="C:mitochondrial large ribosomal subunit"/>
    <property type="evidence" value="ECO:0007669"/>
    <property type="project" value="InterPro"/>
</dbReference>
<feature type="compositionally biased region" description="Low complexity" evidence="6">
    <location>
        <begin position="167"/>
        <end position="187"/>
    </location>
</feature>
<evidence type="ECO:0000256" key="1">
    <source>
        <dbReference type="ARBA" id="ARBA00003474"/>
    </source>
</evidence>
<dbReference type="SUPFAM" id="SSF46565">
    <property type="entry name" value="Chaperone J-domain"/>
    <property type="match status" value="1"/>
</dbReference>
<comment type="caution">
    <text evidence="9">The sequence shown here is derived from an EMBL/GenBank/DDBJ whole genome shotgun (WGS) entry which is preliminary data.</text>
</comment>
<dbReference type="GO" id="GO:0003735">
    <property type="term" value="F:structural constituent of ribosome"/>
    <property type="evidence" value="ECO:0007669"/>
    <property type="project" value="InterPro"/>
</dbReference>
<evidence type="ECO:0000259" key="8">
    <source>
        <dbReference type="PROSITE" id="PS51074"/>
    </source>
</evidence>
<evidence type="ECO:0000256" key="4">
    <source>
        <dbReference type="ARBA" id="ARBA00022723"/>
    </source>
</evidence>
<gene>
    <name evidence="9" type="ORF">L249_6988</name>
</gene>
<evidence type="ECO:0000313" key="10">
    <source>
        <dbReference type="Proteomes" id="UP000253664"/>
    </source>
</evidence>
<evidence type="ECO:0000256" key="5">
    <source>
        <dbReference type="ARBA" id="ARBA00023004"/>
    </source>
</evidence>
<evidence type="ECO:0000256" key="2">
    <source>
        <dbReference type="ARBA" id="ARBA00006169"/>
    </source>
</evidence>
<dbReference type="Pfam" id="PF05207">
    <property type="entry name" value="Zn_ribbon_CSL"/>
    <property type="match status" value="1"/>
</dbReference>
<evidence type="ECO:0000256" key="3">
    <source>
        <dbReference type="ARBA" id="ARBA00021797"/>
    </source>
</evidence>
<protein>
    <recommendedName>
        <fullName evidence="3">Diphthamide biosynthesis protein 4</fullName>
    </recommendedName>
</protein>
<organism evidence="9 10">
    <name type="scientific">Ophiocordyceps polyrhachis-furcata BCC 54312</name>
    <dbReference type="NCBI Taxonomy" id="1330021"/>
    <lineage>
        <taxon>Eukaryota</taxon>
        <taxon>Fungi</taxon>
        <taxon>Dikarya</taxon>
        <taxon>Ascomycota</taxon>
        <taxon>Pezizomycotina</taxon>
        <taxon>Sordariomycetes</taxon>
        <taxon>Hypocreomycetidae</taxon>
        <taxon>Hypocreales</taxon>
        <taxon>Ophiocordycipitaceae</taxon>
        <taxon>Ophiocordyceps</taxon>
    </lineage>
</organism>
<dbReference type="InterPro" id="IPR040922">
    <property type="entry name" value="Ribosomal_mL59_dom"/>
</dbReference>
<dbReference type="GO" id="GO:0046872">
    <property type="term" value="F:metal ion binding"/>
    <property type="evidence" value="ECO:0007669"/>
    <property type="project" value="UniProtKB-KW"/>
</dbReference>
<dbReference type="Gene3D" id="3.10.660.10">
    <property type="entry name" value="DPH Zinc finger"/>
    <property type="match status" value="1"/>
</dbReference>
<dbReference type="PANTHER" id="PTHR28041">
    <property type="entry name" value="54S RIBOSOMAL PROTEIN L25, MITOCHONDRIAL"/>
    <property type="match status" value="1"/>
</dbReference>
<comment type="similarity">
    <text evidence="2">Belongs to the DPH4 family.</text>
</comment>
<dbReference type="InterPro" id="IPR007872">
    <property type="entry name" value="DPH_MB_dom"/>
</dbReference>
<evidence type="ECO:0000259" key="7">
    <source>
        <dbReference type="PROSITE" id="PS50076"/>
    </source>
</evidence>
<feature type="region of interest" description="Disordered" evidence="6">
    <location>
        <begin position="160"/>
        <end position="203"/>
    </location>
</feature>
<name>A0A367LLW4_9HYPO</name>
<dbReference type="Gene3D" id="1.10.287.110">
    <property type="entry name" value="DnaJ domain"/>
    <property type="match status" value="1"/>
</dbReference>
<accession>A0A367LLW4</accession>
<comment type="function">
    <text evidence="1">Required for the first step of diphthamide biosynthesis, the transfer of 3-amino-3-carboxypropyl from S-adenosyl-L-methionine to a histidine residue. Diphthamide is a post-translational modification of histidine which occurs in elongation factor 2.</text>
</comment>
<dbReference type="PROSITE" id="PS51074">
    <property type="entry name" value="DPH_MB"/>
    <property type="match status" value="1"/>
</dbReference>
<evidence type="ECO:0000256" key="6">
    <source>
        <dbReference type="SAM" id="MobiDB-lite"/>
    </source>
</evidence>
<keyword evidence="4" id="KW-0479">Metal-binding</keyword>
<feature type="domain" description="J" evidence="7">
    <location>
        <begin position="122"/>
        <end position="229"/>
    </location>
</feature>
<dbReference type="Proteomes" id="UP000253664">
    <property type="component" value="Unassembled WGS sequence"/>
</dbReference>
<keyword evidence="10" id="KW-1185">Reference proteome</keyword>
<dbReference type="AlphaFoldDB" id="A0A367LLW4"/>
<dbReference type="PANTHER" id="PTHR28041:SF1">
    <property type="entry name" value="LARGE RIBOSOMAL SUBUNIT PROTEIN ML59"/>
    <property type="match status" value="1"/>
</dbReference>
<dbReference type="Pfam" id="PF18126">
    <property type="entry name" value="Mitoc_mL59"/>
    <property type="match status" value="1"/>
</dbReference>
<feature type="region of interest" description="Disordered" evidence="6">
    <location>
        <begin position="36"/>
        <end position="66"/>
    </location>
</feature>
<dbReference type="InterPro" id="IPR037507">
    <property type="entry name" value="Ribosomal_mL59"/>
</dbReference>
<reference evidence="9 10" key="1">
    <citation type="journal article" date="2015" name="BMC Genomics">
        <title>Insights from the genome of Ophiocordyceps polyrhachis-furcata to pathogenicity and host specificity in insect fungi.</title>
        <authorList>
            <person name="Wichadakul D."/>
            <person name="Kobmoo N."/>
            <person name="Ingsriswang S."/>
            <person name="Tangphatsornruang S."/>
            <person name="Chantasingh D."/>
            <person name="Luangsa-ard J.J."/>
            <person name="Eurwilaichitr L."/>
        </authorList>
    </citation>
    <scope>NUCLEOTIDE SEQUENCE [LARGE SCALE GENOMIC DNA]</scope>
    <source>
        <strain evidence="9 10">BCC 54312</strain>
    </source>
</reference>